<organism evidence="1 2">
    <name type="scientific">Pseudonocardia ailaonensis</name>
    <dbReference type="NCBI Taxonomy" id="367279"/>
    <lineage>
        <taxon>Bacteria</taxon>
        <taxon>Bacillati</taxon>
        <taxon>Actinomycetota</taxon>
        <taxon>Actinomycetes</taxon>
        <taxon>Pseudonocardiales</taxon>
        <taxon>Pseudonocardiaceae</taxon>
        <taxon>Pseudonocardia</taxon>
    </lineage>
</organism>
<comment type="caution">
    <text evidence="1">The sequence shown here is derived from an EMBL/GenBank/DDBJ whole genome shotgun (WGS) entry which is preliminary data.</text>
</comment>
<keyword evidence="2" id="KW-1185">Reference proteome</keyword>
<protein>
    <submittedName>
        <fullName evidence="1">Uncharacterized protein</fullName>
    </submittedName>
</protein>
<proteinExistence type="predicted"/>
<name>A0ABN2NIY3_9PSEU</name>
<evidence type="ECO:0000313" key="1">
    <source>
        <dbReference type="EMBL" id="GAA1871013.1"/>
    </source>
</evidence>
<dbReference type="Proteomes" id="UP001500449">
    <property type="component" value="Unassembled WGS sequence"/>
</dbReference>
<reference evidence="1 2" key="1">
    <citation type="journal article" date="2019" name="Int. J. Syst. Evol. Microbiol.">
        <title>The Global Catalogue of Microorganisms (GCM) 10K type strain sequencing project: providing services to taxonomists for standard genome sequencing and annotation.</title>
        <authorList>
            <consortium name="The Broad Institute Genomics Platform"/>
            <consortium name="The Broad Institute Genome Sequencing Center for Infectious Disease"/>
            <person name="Wu L."/>
            <person name="Ma J."/>
        </authorList>
    </citation>
    <scope>NUCLEOTIDE SEQUENCE [LARGE SCALE GENOMIC DNA]</scope>
    <source>
        <strain evidence="1 2">JCM 16009</strain>
    </source>
</reference>
<gene>
    <name evidence="1" type="ORF">GCM10009836_59640</name>
</gene>
<accession>A0ABN2NIY3</accession>
<sequence>MQTLRSAMNHLEDTATFEDAHTELDRAGRLARQKFAEGCHLDLDEDLTYHQSCPVALAHNRVGLSPGMIVRESQCSICESDPEDCIHITGRTYDGERCVRIIKEADILEVSFVARPNQPDARINRVSVDIGRLKRGLGSDFHPGVPVLCDNCLTPCGGVYDGFNKYANL</sequence>
<dbReference type="EMBL" id="BAAAQK010000025">
    <property type="protein sequence ID" value="GAA1871013.1"/>
    <property type="molecule type" value="Genomic_DNA"/>
</dbReference>
<evidence type="ECO:0000313" key="2">
    <source>
        <dbReference type="Proteomes" id="UP001500449"/>
    </source>
</evidence>